<gene>
    <name evidence="2" type="ORF">T4C_8226</name>
</gene>
<evidence type="ECO:0000313" key="3">
    <source>
        <dbReference type="Proteomes" id="UP000054826"/>
    </source>
</evidence>
<organism evidence="2 3">
    <name type="scientific">Trichinella pseudospiralis</name>
    <name type="common">Parasitic roundworm</name>
    <dbReference type="NCBI Taxonomy" id="6337"/>
    <lineage>
        <taxon>Eukaryota</taxon>
        <taxon>Metazoa</taxon>
        <taxon>Ecdysozoa</taxon>
        <taxon>Nematoda</taxon>
        <taxon>Enoplea</taxon>
        <taxon>Dorylaimia</taxon>
        <taxon>Trichinellida</taxon>
        <taxon>Trichinellidae</taxon>
        <taxon>Trichinella</taxon>
    </lineage>
</organism>
<name>A0A0V1IEM1_TRIPS</name>
<protein>
    <submittedName>
        <fullName evidence="2">Uncharacterized protein</fullName>
    </submittedName>
</protein>
<comment type="caution">
    <text evidence="2">The sequence shown here is derived from an EMBL/GenBank/DDBJ whole genome shotgun (WGS) entry which is preliminary data.</text>
</comment>
<evidence type="ECO:0000256" key="1">
    <source>
        <dbReference type="SAM" id="MobiDB-lite"/>
    </source>
</evidence>
<accession>A0A0V1IEM1</accession>
<feature type="region of interest" description="Disordered" evidence="1">
    <location>
        <begin position="36"/>
        <end position="57"/>
    </location>
</feature>
<evidence type="ECO:0000313" key="2">
    <source>
        <dbReference type="EMBL" id="KRZ21235.1"/>
    </source>
</evidence>
<proteinExistence type="predicted"/>
<dbReference type="AlphaFoldDB" id="A0A0V1IEM1"/>
<dbReference type="Proteomes" id="UP000054826">
    <property type="component" value="Unassembled WGS sequence"/>
</dbReference>
<sequence>MNAGTDAQESGSDRIKVRIDLRKIPAAVLTFADLASPSPPVSNSTIRPRCQRRRGVL</sequence>
<reference evidence="2 3" key="1">
    <citation type="submission" date="2015-01" db="EMBL/GenBank/DDBJ databases">
        <title>Evolution of Trichinella species and genotypes.</title>
        <authorList>
            <person name="Korhonen P.K."/>
            <person name="Edoardo P."/>
            <person name="Giuseppe L.R."/>
            <person name="Gasser R.B."/>
        </authorList>
    </citation>
    <scope>NUCLEOTIDE SEQUENCE [LARGE SCALE GENOMIC DNA]</scope>
    <source>
        <strain evidence="2">ISS176</strain>
    </source>
</reference>
<dbReference type="EMBL" id="JYDV01000371">
    <property type="protein sequence ID" value="KRZ21235.1"/>
    <property type="molecule type" value="Genomic_DNA"/>
</dbReference>